<dbReference type="GO" id="GO:0005886">
    <property type="term" value="C:plasma membrane"/>
    <property type="evidence" value="ECO:0007669"/>
    <property type="project" value="TreeGrafter"/>
</dbReference>
<dbReference type="GO" id="GO:0052851">
    <property type="term" value="F:ferric-chelate reductase (NADPH) activity"/>
    <property type="evidence" value="ECO:0007669"/>
    <property type="project" value="TreeGrafter"/>
</dbReference>
<dbReference type="InterPro" id="IPR036291">
    <property type="entry name" value="NAD(P)-bd_dom_sf"/>
</dbReference>
<dbReference type="SUPFAM" id="SSF51735">
    <property type="entry name" value="NAD(P)-binding Rossmann-fold domains"/>
    <property type="match status" value="1"/>
</dbReference>
<sequence>MQPDNDSLPSIGILGGTGALGGGLAYRWAAAGLTVTIGSRNEERAAEAAARISSAIPTAHSLTGAGLEECAANADVVVVAVPWDAHRETLEQIRDGVPGKIVIDVVNPLVFDKGGAYAPPVEEGSAAQQAQVLLPDSRVVAAFHHVSSVLLSDVTAETVDTDVMVLGDDAESTKKVQDLVRLIPGMRGIFAGKLRTAHAVEGLTANLIAVNRRYKTHAGIGLTNVEEVAHAQA</sequence>
<dbReference type="GO" id="GO:0050661">
    <property type="term" value="F:NADP binding"/>
    <property type="evidence" value="ECO:0007669"/>
    <property type="project" value="InterPro"/>
</dbReference>
<dbReference type="GO" id="GO:0016651">
    <property type="term" value="F:oxidoreductase activity, acting on NAD(P)H"/>
    <property type="evidence" value="ECO:0007669"/>
    <property type="project" value="InterPro"/>
</dbReference>
<organism evidence="3 4">
    <name type="scientific">Arthrobacter globiformis</name>
    <dbReference type="NCBI Taxonomy" id="1665"/>
    <lineage>
        <taxon>Bacteria</taxon>
        <taxon>Bacillati</taxon>
        <taxon>Actinomycetota</taxon>
        <taxon>Actinomycetes</taxon>
        <taxon>Micrococcales</taxon>
        <taxon>Micrococcaceae</taxon>
        <taxon>Arthrobacter</taxon>
    </lineage>
</organism>
<dbReference type="EMBL" id="QLNP01000074">
    <property type="protein sequence ID" value="RAM37338.1"/>
    <property type="molecule type" value="Genomic_DNA"/>
</dbReference>
<evidence type="ECO:0000256" key="1">
    <source>
        <dbReference type="ARBA" id="ARBA00023002"/>
    </source>
</evidence>
<feature type="domain" description="Pyrroline-5-carboxylate reductase catalytic N-terminal" evidence="2">
    <location>
        <begin position="11"/>
        <end position="108"/>
    </location>
</feature>
<evidence type="ECO:0000313" key="4">
    <source>
        <dbReference type="Proteomes" id="UP000249166"/>
    </source>
</evidence>
<dbReference type="InterPro" id="IPR051267">
    <property type="entry name" value="STEAP_metalloreductase"/>
</dbReference>
<dbReference type="GO" id="GO:0015677">
    <property type="term" value="P:copper ion import"/>
    <property type="evidence" value="ECO:0007669"/>
    <property type="project" value="TreeGrafter"/>
</dbReference>
<comment type="caution">
    <text evidence="3">The sequence shown here is derived from an EMBL/GenBank/DDBJ whole genome shotgun (WGS) entry which is preliminary data.</text>
</comment>
<gene>
    <name evidence="3" type="primary">npdG</name>
    <name evidence="3" type="ORF">DBZ45_11045</name>
</gene>
<dbReference type="PANTHER" id="PTHR14239">
    <property type="entry name" value="DUDULIN-RELATED"/>
    <property type="match status" value="1"/>
</dbReference>
<evidence type="ECO:0000259" key="2">
    <source>
        <dbReference type="Pfam" id="PF03807"/>
    </source>
</evidence>
<dbReference type="RefSeq" id="WP_111903943.1">
    <property type="nucleotide sequence ID" value="NZ_QLNP01000074.1"/>
</dbReference>
<dbReference type="GO" id="GO:0070967">
    <property type="term" value="F:coenzyme F420 binding"/>
    <property type="evidence" value="ECO:0007669"/>
    <property type="project" value="InterPro"/>
</dbReference>
<accession>A0A328HFB2</accession>
<name>A0A328HFB2_ARTGO</name>
<dbReference type="GO" id="GO:0008823">
    <property type="term" value="F:cupric reductase (NADH) activity"/>
    <property type="evidence" value="ECO:0007669"/>
    <property type="project" value="TreeGrafter"/>
</dbReference>
<dbReference type="NCBIfam" id="TIGR01915">
    <property type="entry name" value="npdG"/>
    <property type="match status" value="1"/>
</dbReference>
<dbReference type="InterPro" id="IPR028939">
    <property type="entry name" value="P5C_Rdtase_cat_N"/>
</dbReference>
<dbReference type="PANTHER" id="PTHR14239:SF0">
    <property type="entry name" value="F420-DEPENDENT NADP REDUCTASE"/>
    <property type="match status" value="1"/>
</dbReference>
<protein>
    <submittedName>
        <fullName evidence="3">NADPH-dependent F420 reductase</fullName>
    </submittedName>
</protein>
<dbReference type="AlphaFoldDB" id="A0A328HFB2"/>
<evidence type="ECO:0000313" key="3">
    <source>
        <dbReference type="EMBL" id="RAM37338.1"/>
    </source>
</evidence>
<dbReference type="Proteomes" id="UP000249166">
    <property type="component" value="Unassembled WGS sequence"/>
</dbReference>
<dbReference type="InterPro" id="IPR010185">
    <property type="entry name" value="NpdG"/>
</dbReference>
<dbReference type="Pfam" id="PF03807">
    <property type="entry name" value="F420_oxidored"/>
    <property type="match status" value="1"/>
</dbReference>
<proteinExistence type="predicted"/>
<reference evidence="3 4" key="1">
    <citation type="submission" date="2018-04" db="EMBL/GenBank/DDBJ databases">
        <title>Bacteria isolated from cave deposits of Manipur.</title>
        <authorList>
            <person name="Sahoo D."/>
            <person name="Sarangthem I."/>
            <person name="Nandeibam J."/>
        </authorList>
    </citation>
    <scope>NUCLEOTIDE SEQUENCE [LARGE SCALE GENOMIC DNA]</scope>
    <source>
        <strain evidence="4">mrc11</strain>
    </source>
</reference>
<dbReference type="OrthoDB" id="5738121at2"/>
<dbReference type="Gene3D" id="3.40.50.720">
    <property type="entry name" value="NAD(P)-binding Rossmann-like Domain"/>
    <property type="match status" value="1"/>
</dbReference>
<dbReference type="GO" id="GO:0006740">
    <property type="term" value="P:NADPH regeneration"/>
    <property type="evidence" value="ECO:0007669"/>
    <property type="project" value="InterPro"/>
</dbReference>
<keyword evidence="1" id="KW-0560">Oxidoreductase</keyword>